<protein>
    <submittedName>
        <fullName evidence="1">Uncharacterized protein</fullName>
    </submittedName>
</protein>
<comment type="caution">
    <text evidence="1">The sequence shown here is derived from an EMBL/GenBank/DDBJ whole genome shotgun (WGS) entry which is preliminary data.</text>
</comment>
<organism evidence="1 2">
    <name type="scientific">Candidatus Infernicultor aquiphilus</name>
    <dbReference type="NCBI Taxonomy" id="1805029"/>
    <lineage>
        <taxon>Bacteria</taxon>
        <taxon>Pseudomonadati</taxon>
        <taxon>Atribacterota</taxon>
        <taxon>Candidatus Phoenicimicrobiia</taxon>
        <taxon>Candidatus Pheonicimicrobiales</taxon>
        <taxon>Candidatus Phoenicimicrobiaceae</taxon>
        <taxon>Candidatus Infernicultor</taxon>
    </lineage>
</organism>
<evidence type="ECO:0000313" key="2">
    <source>
        <dbReference type="Proteomes" id="UP000230646"/>
    </source>
</evidence>
<proteinExistence type="predicted"/>
<gene>
    <name evidence="1" type="ORF">COZ07_00395</name>
</gene>
<dbReference type="EMBL" id="PFKO01000014">
    <property type="protein sequence ID" value="PIY33907.1"/>
    <property type="molecule type" value="Genomic_DNA"/>
</dbReference>
<feature type="non-terminal residue" evidence="1">
    <location>
        <position position="1"/>
    </location>
</feature>
<sequence>AQPEVFGAPDRDTGTVSIDVGRGQAVEVGVGEPFVNTLEELARAANYGGYYKVFLNGSEVVNPADAPENIESGMR</sequence>
<reference evidence="1 2" key="1">
    <citation type="submission" date="2017-09" db="EMBL/GenBank/DDBJ databases">
        <title>Depth-based differentiation of microbial function through sediment-hosted aquifers and enrichment of novel symbionts in the deep terrestrial subsurface.</title>
        <authorList>
            <person name="Probst A.J."/>
            <person name="Ladd B."/>
            <person name="Jarett J.K."/>
            <person name="Geller-Mcgrath D.E."/>
            <person name="Sieber C.M."/>
            <person name="Emerson J.B."/>
            <person name="Anantharaman K."/>
            <person name="Thomas B.C."/>
            <person name="Malmstrom R."/>
            <person name="Stieglmeier M."/>
            <person name="Klingl A."/>
            <person name="Woyke T."/>
            <person name="Ryan C.M."/>
            <person name="Banfield J.F."/>
        </authorList>
    </citation>
    <scope>NUCLEOTIDE SEQUENCE [LARGE SCALE GENOMIC DNA]</scope>
    <source>
        <strain evidence="1">CG_4_10_14_3_um_filter_34_13</strain>
    </source>
</reference>
<accession>A0A2M7PUG1</accession>
<feature type="non-terminal residue" evidence="1">
    <location>
        <position position="75"/>
    </location>
</feature>
<name>A0A2M7PUG1_9BACT</name>
<dbReference type="AlphaFoldDB" id="A0A2M7PUG1"/>
<evidence type="ECO:0000313" key="1">
    <source>
        <dbReference type="EMBL" id="PIY33907.1"/>
    </source>
</evidence>
<dbReference type="Proteomes" id="UP000230646">
    <property type="component" value="Unassembled WGS sequence"/>
</dbReference>
<dbReference type="RefSeq" id="WP_406606644.1">
    <property type="nucleotide sequence ID" value="NZ_PFKO01000014.1"/>
</dbReference>